<dbReference type="Gene3D" id="3.40.30.10">
    <property type="entry name" value="Glutaredoxin"/>
    <property type="match status" value="1"/>
</dbReference>
<dbReference type="Proteomes" id="UP000253495">
    <property type="component" value="Unassembled WGS sequence"/>
</dbReference>
<proteinExistence type="predicted"/>
<name>A0A368W027_9ACTN</name>
<dbReference type="Pfam" id="PF00085">
    <property type="entry name" value="Thioredoxin"/>
    <property type="match status" value="1"/>
</dbReference>
<dbReference type="OrthoDB" id="1495530at2"/>
<sequence>MTPGWWTLLATVAAALCLGFAWRARQGRIRVRNRTATADVEESVTDQLPEGLRKRLTEEADEATRVTLLQLSTTFCAPCRHTRSLLTHFAGHTDGVQHIEVDLTHHPEWSTPLGVHTTPTTLALDAAGRELFRFSGVPRQGELSEALRPHVS</sequence>
<organism evidence="2 3">
    <name type="scientific">Halopolyspora algeriensis</name>
    <dbReference type="NCBI Taxonomy" id="1500506"/>
    <lineage>
        <taxon>Bacteria</taxon>
        <taxon>Bacillati</taxon>
        <taxon>Actinomycetota</taxon>
        <taxon>Actinomycetes</taxon>
        <taxon>Actinomycetes incertae sedis</taxon>
        <taxon>Halopolyspora</taxon>
    </lineage>
</organism>
<dbReference type="SUPFAM" id="SSF52833">
    <property type="entry name" value="Thioredoxin-like"/>
    <property type="match status" value="1"/>
</dbReference>
<dbReference type="EMBL" id="QPJC01000001">
    <property type="protein sequence ID" value="RCW47039.1"/>
    <property type="molecule type" value="Genomic_DNA"/>
</dbReference>
<dbReference type="RefSeq" id="WP_114451248.1">
    <property type="nucleotide sequence ID" value="NZ_QPJC01000001.1"/>
</dbReference>
<dbReference type="InterPro" id="IPR013766">
    <property type="entry name" value="Thioredoxin_domain"/>
</dbReference>
<protein>
    <submittedName>
        <fullName evidence="2">Thioredoxin</fullName>
    </submittedName>
</protein>
<keyword evidence="3" id="KW-1185">Reference proteome</keyword>
<evidence type="ECO:0000313" key="3">
    <source>
        <dbReference type="Proteomes" id="UP000253495"/>
    </source>
</evidence>
<accession>A0A368W027</accession>
<evidence type="ECO:0000313" key="2">
    <source>
        <dbReference type="EMBL" id="RCW47039.1"/>
    </source>
</evidence>
<evidence type="ECO:0000259" key="1">
    <source>
        <dbReference type="Pfam" id="PF00085"/>
    </source>
</evidence>
<comment type="caution">
    <text evidence="2">The sequence shown here is derived from an EMBL/GenBank/DDBJ whole genome shotgun (WGS) entry which is preliminary data.</text>
</comment>
<dbReference type="AlphaFoldDB" id="A0A368W027"/>
<dbReference type="InterPro" id="IPR036249">
    <property type="entry name" value="Thioredoxin-like_sf"/>
</dbReference>
<gene>
    <name evidence="2" type="ORF">DFQ14_101383</name>
</gene>
<feature type="domain" description="Thioredoxin" evidence="1">
    <location>
        <begin position="61"/>
        <end position="147"/>
    </location>
</feature>
<dbReference type="CDD" id="cd02947">
    <property type="entry name" value="TRX_family"/>
    <property type="match status" value="1"/>
</dbReference>
<reference evidence="2 3" key="1">
    <citation type="submission" date="2018-07" db="EMBL/GenBank/DDBJ databases">
        <title>Genomic Encyclopedia of Type Strains, Phase III (KMG-III): the genomes of soil and plant-associated and newly described type strains.</title>
        <authorList>
            <person name="Whitman W."/>
        </authorList>
    </citation>
    <scope>NUCLEOTIDE SEQUENCE [LARGE SCALE GENOMIC DNA]</scope>
    <source>
        <strain evidence="2 3">CECT 8575</strain>
    </source>
</reference>